<keyword evidence="2" id="KW-1185">Reference proteome</keyword>
<dbReference type="NCBIfam" id="TIGR00616">
    <property type="entry name" value="rect"/>
    <property type="match status" value="1"/>
</dbReference>
<name>A0ABW9WPC7_9BURK</name>
<dbReference type="InterPro" id="IPR004590">
    <property type="entry name" value="ssDNA_annealing_RecT"/>
</dbReference>
<protein>
    <submittedName>
        <fullName evidence="1">DNA recombinase</fullName>
    </submittedName>
</protein>
<dbReference type="Proteomes" id="UP000466332">
    <property type="component" value="Unassembled WGS sequence"/>
</dbReference>
<evidence type="ECO:0000313" key="2">
    <source>
        <dbReference type="Proteomes" id="UP000466332"/>
    </source>
</evidence>
<dbReference type="InterPro" id="IPR018330">
    <property type="entry name" value="RecT_fam"/>
</dbReference>
<organism evidence="1 2">
    <name type="scientific">Duganella margarita</name>
    <dbReference type="NCBI Taxonomy" id="2692170"/>
    <lineage>
        <taxon>Bacteria</taxon>
        <taxon>Pseudomonadati</taxon>
        <taxon>Pseudomonadota</taxon>
        <taxon>Betaproteobacteria</taxon>
        <taxon>Burkholderiales</taxon>
        <taxon>Oxalobacteraceae</taxon>
        <taxon>Telluria group</taxon>
        <taxon>Duganella</taxon>
    </lineage>
</organism>
<dbReference type="RefSeq" id="WP_161047580.1">
    <property type="nucleotide sequence ID" value="NZ_WWCS01000024.1"/>
</dbReference>
<proteinExistence type="predicted"/>
<sequence length="327" mass="35889">MSNALAIVTGAIQEAREDFSRVLGDRSLSFERESGFAIQQLQKNDYTLGVAMKNKASVINAVTNMAAIGISLNPARKQAYLVPRDGQICLDISYIGLLDLAVASGSILWGQAELVREHDLFKRVGMDKQPVHEFEPFGKNRGLIIGAYVVAKLHNGDFLTTMMDMDEVCSIRDRSEGWKAFCAKKIKSTPWASDEGEMIKKTVIKRAYKLWPKTERLDAAMTHLNTTGEGLAPDRPDNWVDVAPMIAEVLRTTTAADAKAYWQENNSALAGQPADHKRLKDAMIAHGMKLADLAKRAAEAHTVEMEPTGVAMTDDEALAADLARSAQ</sequence>
<dbReference type="EMBL" id="WWCS01000024">
    <property type="protein sequence ID" value="MYN42690.1"/>
    <property type="molecule type" value="Genomic_DNA"/>
</dbReference>
<reference evidence="1 2" key="1">
    <citation type="submission" date="2019-12" db="EMBL/GenBank/DDBJ databases">
        <title>Novel species isolated from a subtropical stream in China.</title>
        <authorList>
            <person name="Lu H."/>
        </authorList>
    </citation>
    <scope>NUCLEOTIDE SEQUENCE [LARGE SCALE GENOMIC DNA]</scope>
    <source>
        <strain evidence="1 2">FT109W</strain>
    </source>
</reference>
<comment type="caution">
    <text evidence="1">The sequence shown here is derived from an EMBL/GenBank/DDBJ whole genome shotgun (WGS) entry which is preliminary data.</text>
</comment>
<evidence type="ECO:0000313" key="1">
    <source>
        <dbReference type="EMBL" id="MYN42690.1"/>
    </source>
</evidence>
<dbReference type="Pfam" id="PF03837">
    <property type="entry name" value="RecT"/>
    <property type="match status" value="1"/>
</dbReference>
<gene>
    <name evidence="1" type="ORF">GTP55_25430</name>
</gene>
<accession>A0ABW9WPC7</accession>